<dbReference type="AlphaFoldDB" id="A0A5B8SVK1"/>
<dbReference type="Pfam" id="PF07238">
    <property type="entry name" value="PilZ"/>
    <property type="match status" value="1"/>
</dbReference>
<feature type="domain" description="PilZ" evidence="1">
    <location>
        <begin position="12"/>
        <end position="100"/>
    </location>
</feature>
<gene>
    <name evidence="2" type="ORF">FGL86_14385</name>
</gene>
<evidence type="ECO:0000313" key="3">
    <source>
        <dbReference type="Proteomes" id="UP000321272"/>
    </source>
</evidence>
<evidence type="ECO:0000313" key="2">
    <source>
        <dbReference type="EMBL" id="QEA40147.1"/>
    </source>
</evidence>
<dbReference type="OrthoDB" id="5296245at2"/>
<dbReference type="GO" id="GO:0035438">
    <property type="term" value="F:cyclic-di-GMP binding"/>
    <property type="evidence" value="ECO:0007669"/>
    <property type="project" value="InterPro"/>
</dbReference>
<dbReference type="InterPro" id="IPR009875">
    <property type="entry name" value="PilZ_domain"/>
</dbReference>
<sequence>MAKHKILSLKIRDTSMLLAVYMPFVEHGGIFVPTKEHYQLGEEVLLSLTLPEEQEEIIEVGGRVAWISPLGVSGRRIPGIGVHFHHESQNICDRIETLLAGKLDRGTVTYTL</sequence>
<name>A0A5B8SVK1_9GAMM</name>
<proteinExistence type="predicted"/>
<dbReference type="Gene3D" id="2.40.10.220">
    <property type="entry name" value="predicted glycosyltransferase like domains"/>
    <property type="match status" value="1"/>
</dbReference>
<dbReference type="RefSeq" id="WP_147185221.1">
    <property type="nucleotide sequence ID" value="NZ_CP042382.1"/>
</dbReference>
<reference evidence="2 3" key="1">
    <citation type="submission" date="2019-06" db="EMBL/GenBank/DDBJ databases">
        <title>Genome analyses of bacteria isolated from kimchi.</title>
        <authorList>
            <person name="Lee S."/>
            <person name="Ahn S."/>
            <person name="Roh S."/>
        </authorList>
    </citation>
    <scope>NUCLEOTIDE SEQUENCE [LARGE SCALE GENOMIC DNA]</scope>
    <source>
        <strain evidence="2 3">CBA4606</strain>
    </source>
</reference>
<evidence type="ECO:0000259" key="1">
    <source>
        <dbReference type="Pfam" id="PF07238"/>
    </source>
</evidence>
<keyword evidence="3" id="KW-1185">Reference proteome</keyword>
<dbReference type="EMBL" id="CP042382">
    <property type="protein sequence ID" value="QEA40147.1"/>
    <property type="molecule type" value="Genomic_DNA"/>
</dbReference>
<dbReference type="Proteomes" id="UP000321272">
    <property type="component" value="Chromosome"/>
</dbReference>
<dbReference type="KEGG" id="paur:FGL86_14385"/>
<accession>A0A5B8SVK1</accession>
<organism evidence="2 3">
    <name type="scientific">Pistricoccus aurantiacus</name>
    <dbReference type="NCBI Taxonomy" id="1883414"/>
    <lineage>
        <taxon>Bacteria</taxon>
        <taxon>Pseudomonadati</taxon>
        <taxon>Pseudomonadota</taxon>
        <taxon>Gammaproteobacteria</taxon>
        <taxon>Oceanospirillales</taxon>
        <taxon>Halomonadaceae</taxon>
        <taxon>Pistricoccus</taxon>
    </lineage>
</organism>
<protein>
    <submittedName>
        <fullName evidence="2">Pilus assembly protein PilZ</fullName>
    </submittedName>
</protein>